<dbReference type="EMBL" id="MQUA01000013">
    <property type="protein sequence ID" value="PQB06766.1"/>
    <property type="molecule type" value="Genomic_DNA"/>
</dbReference>
<dbReference type="RefSeq" id="WP_104809014.1">
    <property type="nucleotide sequence ID" value="NZ_MQUA01000013.1"/>
</dbReference>
<sequence length="123" mass="14209">MAFNTNTIQTLESTGDMKLMPAKIRNSFIKLKRNQERTFRVAEGNYEIFLNALVKGEQLGFKRILNRKTSLGVENNIPEIILTIEGGLIIKNFTYKIMKDSLLEMLNKINKIKELIALDLQYE</sequence>
<organism evidence="1 2">
    <name type="scientific">Polaribacter filamentus</name>
    <dbReference type="NCBI Taxonomy" id="53483"/>
    <lineage>
        <taxon>Bacteria</taxon>
        <taxon>Pseudomonadati</taxon>
        <taxon>Bacteroidota</taxon>
        <taxon>Flavobacteriia</taxon>
        <taxon>Flavobacteriales</taxon>
        <taxon>Flavobacteriaceae</taxon>
    </lineage>
</organism>
<reference evidence="1 2" key="1">
    <citation type="submission" date="2016-11" db="EMBL/GenBank/DDBJ databases">
        <title>Trade-off between light-utilization and light-protection in marine flavobacteria.</title>
        <authorList>
            <person name="Kumagai Y."/>
        </authorList>
    </citation>
    <scope>NUCLEOTIDE SEQUENCE [LARGE SCALE GENOMIC DNA]</scope>
    <source>
        <strain evidence="1 2">ATCC 700397</strain>
    </source>
</reference>
<evidence type="ECO:0000313" key="1">
    <source>
        <dbReference type="EMBL" id="PQB06766.1"/>
    </source>
</evidence>
<evidence type="ECO:0000313" key="2">
    <source>
        <dbReference type="Proteomes" id="UP000239522"/>
    </source>
</evidence>
<comment type="caution">
    <text evidence="1">The sequence shown here is derived from an EMBL/GenBank/DDBJ whole genome shotgun (WGS) entry which is preliminary data.</text>
</comment>
<name>A0A2S7KVZ2_9FLAO</name>
<proteinExistence type="predicted"/>
<dbReference type="Proteomes" id="UP000239522">
    <property type="component" value="Unassembled WGS sequence"/>
</dbReference>
<dbReference type="AlphaFoldDB" id="A0A2S7KVZ2"/>
<keyword evidence="2" id="KW-1185">Reference proteome</keyword>
<gene>
    <name evidence="1" type="ORF">BST83_06055</name>
</gene>
<protein>
    <submittedName>
        <fullName evidence="1">Uncharacterized protein</fullName>
    </submittedName>
</protein>
<accession>A0A2S7KVZ2</accession>
<dbReference type="OrthoDB" id="821805at2"/>